<proteinExistence type="predicted"/>
<feature type="transmembrane region" description="Helical" evidence="2">
    <location>
        <begin position="28"/>
        <end position="47"/>
    </location>
</feature>
<keyword evidence="2" id="KW-0812">Transmembrane</keyword>
<evidence type="ECO:0000256" key="1">
    <source>
        <dbReference type="SAM" id="MobiDB-lite"/>
    </source>
</evidence>
<dbReference type="Pfam" id="PF26526">
    <property type="entry name" value="DUF8175"/>
    <property type="match status" value="1"/>
</dbReference>
<keyword evidence="5" id="KW-1185">Reference proteome</keyword>
<dbReference type="Proteomes" id="UP001160499">
    <property type="component" value="Unassembled WGS sequence"/>
</dbReference>
<reference evidence="4 5" key="1">
    <citation type="submission" date="2023-04" db="EMBL/GenBank/DDBJ databases">
        <title>Forest soil microbial communities from Buena Vista Peninsula, Colon Province, Panama.</title>
        <authorList>
            <person name="Bouskill N."/>
        </authorList>
    </citation>
    <scope>NUCLEOTIDE SEQUENCE [LARGE SCALE GENOMIC DNA]</scope>
    <source>
        <strain evidence="4 5">GGS1</strain>
    </source>
</reference>
<organism evidence="4 5">
    <name type="scientific">Streptomyces pseudovenezuelae</name>
    <dbReference type="NCBI Taxonomy" id="67350"/>
    <lineage>
        <taxon>Bacteria</taxon>
        <taxon>Bacillati</taxon>
        <taxon>Actinomycetota</taxon>
        <taxon>Actinomycetes</taxon>
        <taxon>Kitasatosporales</taxon>
        <taxon>Streptomycetaceae</taxon>
        <taxon>Streptomyces</taxon>
        <taxon>Streptomyces aurantiacus group</taxon>
    </lineage>
</organism>
<protein>
    <recommendedName>
        <fullName evidence="3">DUF8175 domain-containing protein</fullName>
    </recommendedName>
</protein>
<feature type="region of interest" description="Disordered" evidence="1">
    <location>
        <begin position="49"/>
        <end position="98"/>
    </location>
</feature>
<evidence type="ECO:0000313" key="4">
    <source>
        <dbReference type="EMBL" id="MDH6218459.1"/>
    </source>
</evidence>
<sequence>MFTRRERQAGRSAGQSEEPGPYWKQRSWQVSAGFLGIVFVVGGIAALTSGPGDQDDRGSQVTVEGPLSGDPAPANGRPRGCRTDDSAGDALPEAAPKDVEWRPLGVSRVPVSGTAGPTRIEKNLWWCFAHTPTGAALAAHVIPSQMSGSGWRTVAGQQVVAGRGRDLFEFTRATVQDTDVPDGSTPVASYAGFTVTSYTTEAATVRLLMKTDQGYAATAIALRWSGGDWKVLPGEDGSLHSKVSTVQGPGGFVLWGS</sequence>
<evidence type="ECO:0000259" key="3">
    <source>
        <dbReference type="Pfam" id="PF26526"/>
    </source>
</evidence>
<feature type="region of interest" description="Disordered" evidence="1">
    <location>
        <begin position="1"/>
        <end position="22"/>
    </location>
</feature>
<gene>
    <name evidence="4" type="ORF">M2283_005791</name>
</gene>
<comment type="caution">
    <text evidence="4">The sequence shown here is derived from an EMBL/GenBank/DDBJ whole genome shotgun (WGS) entry which is preliminary data.</text>
</comment>
<evidence type="ECO:0000256" key="2">
    <source>
        <dbReference type="SAM" id="Phobius"/>
    </source>
</evidence>
<dbReference type="EMBL" id="JARXVH010000009">
    <property type="protein sequence ID" value="MDH6218459.1"/>
    <property type="molecule type" value="Genomic_DNA"/>
</dbReference>
<dbReference type="RefSeq" id="WP_280879323.1">
    <property type="nucleotide sequence ID" value="NZ_JARXVH010000009.1"/>
</dbReference>
<keyword evidence="2" id="KW-0472">Membrane</keyword>
<evidence type="ECO:0000313" key="5">
    <source>
        <dbReference type="Proteomes" id="UP001160499"/>
    </source>
</evidence>
<feature type="domain" description="DUF8175" evidence="3">
    <location>
        <begin position="65"/>
        <end position="253"/>
    </location>
</feature>
<keyword evidence="2" id="KW-1133">Transmembrane helix</keyword>
<accession>A0ABT6LST4</accession>
<dbReference type="InterPro" id="IPR058488">
    <property type="entry name" value="DUF8175"/>
</dbReference>
<name>A0ABT6LST4_9ACTN</name>